<evidence type="ECO:0000256" key="1">
    <source>
        <dbReference type="ARBA" id="ARBA00006525"/>
    </source>
</evidence>
<protein>
    <submittedName>
        <fullName evidence="3">DNA-processing protein DprA</fullName>
    </submittedName>
</protein>
<dbReference type="Proteomes" id="UP001438008">
    <property type="component" value="Unassembled WGS sequence"/>
</dbReference>
<dbReference type="InterPro" id="IPR057666">
    <property type="entry name" value="DrpA_SLOG"/>
</dbReference>
<dbReference type="InterPro" id="IPR003488">
    <property type="entry name" value="DprA"/>
</dbReference>
<accession>A0ABV1FIG4</accession>
<organism evidence="3 4">
    <name type="scientific">Laedolimicola intestinihominis</name>
    <dbReference type="NCBI Taxonomy" id="3133166"/>
    <lineage>
        <taxon>Bacteria</taxon>
        <taxon>Bacillati</taxon>
        <taxon>Bacillota</taxon>
        <taxon>Clostridia</taxon>
        <taxon>Lachnospirales</taxon>
        <taxon>Lachnospiraceae</taxon>
        <taxon>Laedolimicola</taxon>
    </lineage>
</organism>
<dbReference type="EMBL" id="JBBMFE010000008">
    <property type="protein sequence ID" value="MEQ2472850.1"/>
    <property type="molecule type" value="Genomic_DNA"/>
</dbReference>
<proteinExistence type="inferred from homology"/>
<reference evidence="3 4" key="1">
    <citation type="submission" date="2024-03" db="EMBL/GenBank/DDBJ databases">
        <title>Human intestinal bacterial collection.</title>
        <authorList>
            <person name="Pauvert C."/>
            <person name="Hitch T.C.A."/>
            <person name="Clavel T."/>
        </authorList>
    </citation>
    <scope>NUCLEOTIDE SEQUENCE [LARGE SCALE GENOMIC DNA]</scope>
    <source>
        <strain evidence="3 4">CLA-AA-H132</strain>
    </source>
</reference>
<sequence length="361" mass="40299">MAEKNYWQWFCSSLFYAPGLEHKLLEKYGTPERVFHSKEQELTESFPSNQEKLTILAVNRKKWDFNREAERLQRLNLTFLSIEDPRYPKRLGTIPDAPCGLFVRGKLPEEEKSAVAIVGARDCTTYGRNLSQWFGGELAAAGVQILSGMARGIDAYSHYGALKKDGATFAVLAGGADMCYPESNRDIYMELERRGGIISECPPGVRPLKYYFPLRNRILSGMSDLVLIIEAREKSGSLITADYGLEQGKEVYAAPGPLGEALSAGCNNLIRQGAGIAISPEQLLEVLHILPGFNRKKMQENKIVLERSENLVYSCLRLQAQSLAEICAKTGLTPGETLSVMTKLQMKGYAKEVYKNYYTLS</sequence>
<dbReference type="NCBIfam" id="TIGR00732">
    <property type="entry name" value="dprA"/>
    <property type="match status" value="1"/>
</dbReference>
<dbReference type="Gene3D" id="3.40.50.450">
    <property type="match status" value="1"/>
</dbReference>
<name>A0ABV1FIG4_9FIRM</name>
<dbReference type="SUPFAM" id="SSF102405">
    <property type="entry name" value="MCP/YpsA-like"/>
    <property type="match status" value="1"/>
</dbReference>
<comment type="caution">
    <text evidence="3">The sequence shown here is derived from an EMBL/GenBank/DDBJ whole genome shotgun (WGS) entry which is preliminary data.</text>
</comment>
<feature type="domain" description="Smf/DprA SLOG" evidence="2">
    <location>
        <begin position="79"/>
        <end position="287"/>
    </location>
</feature>
<dbReference type="Pfam" id="PF02481">
    <property type="entry name" value="DNA_processg_A"/>
    <property type="match status" value="1"/>
</dbReference>
<evidence type="ECO:0000259" key="2">
    <source>
        <dbReference type="Pfam" id="PF02481"/>
    </source>
</evidence>
<evidence type="ECO:0000313" key="3">
    <source>
        <dbReference type="EMBL" id="MEQ2472850.1"/>
    </source>
</evidence>
<dbReference type="PANTHER" id="PTHR43022:SF1">
    <property type="entry name" value="PROTEIN SMF"/>
    <property type="match status" value="1"/>
</dbReference>
<keyword evidence="4" id="KW-1185">Reference proteome</keyword>
<evidence type="ECO:0000313" key="4">
    <source>
        <dbReference type="Proteomes" id="UP001438008"/>
    </source>
</evidence>
<comment type="similarity">
    <text evidence="1">Belongs to the DprA/Smf family.</text>
</comment>
<dbReference type="RefSeq" id="WP_349164694.1">
    <property type="nucleotide sequence ID" value="NZ_JBBMFE010000008.1"/>
</dbReference>
<gene>
    <name evidence="3" type="primary">dprA</name>
    <name evidence="3" type="ORF">WMO29_10185</name>
</gene>
<dbReference type="PANTHER" id="PTHR43022">
    <property type="entry name" value="PROTEIN SMF"/>
    <property type="match status" value="1"/>
</dbReference>